<dbReference type="InterPro" id="IPR036388">
    <property type="entry name" value="WH-like_DNA-bd_sf"/>
</dbReference>
<dbReference type="PROSITE" id="PS50995">
    <property type="entry name" value="HTH_MARR_2"/>
    <property type="match status" value="1"/>
</dbReference>
<evidence type="ECO:0000313" key="2">
    <source>
        <dbReference type="EMBL" id="OAK51181.1"/>
    </source>
</evidence>
<accession>A0A177Y6R7</accession>
<feature type="domain" description="HTH marR-type" evidence="1">
    <location>
        <begin position="1"/>
        <end position="133"/>
    </location>
</feature>
<evidence type="ECO:0000259" key="1">
    <source>
        <dbReference type="PROSITE" id="PS50995"/>
    </source>
</evidence>
<proteinExistence type="predicted"/>
<organism evidence="2 3">
    <name type="scientific">Rhodococcoides kyotonense</name>
    <dbReference type="NCBI Taxonomy" id="398843"/>
    <lineage>
        <taxon>Bacteria</taxon>
        <taxon>Bacillati</taxon>
        <taxon>Actinomycetota</taxon>
        <taxon>Actinomycetes</taxon>
        <taxon>Mycobacteriales</taxon>
        <taxon>Nocardiaceae</taxon>
        <taxon>Rhodococcoides</taxon>
    </lineage>
</organism>
<dbReference type="Proteomes" id="UP000077519">
    <property type="component" value="Unassembled WGS sequence"/>
</dbReference>
<name>A0A177Y6R7_9NOCA</name>
<dbReference type="AlphaFoldDB" id="A0A177Y6R7"/>
<dbReference type="SUPFAM" id="SSF46785">
    <property type="entry name" value="Winged helix' DNA-binding domain"/>
    <property type="match status" value="1"/>
</dbReference>
<dbReference type="InterPro" id="IPR000835">
    <property type="entry name" value="HTH_MarR-typ"/>
</dbReference>
<evidence type="ECO:0000313" key="3">
    <source>
        <dbReference type="Proteomes" id="UP000077519"/>
    </source>
</evidence>
<dbReference type="InterPro" id="IPR039422">
    <property type="entry name" value="MarR/SlyA-like"/>
</dbReference>
<dbReference type="EMBL" id="LVHI01000040">
    <property type="protein sequence ID" value="OAK51181.1"/>
    <property type="molecule type" value="Genomic_DNA"/>
</dbReference>
<dbReference type="Pfam" id="PF01047">
    <property type="entry name" value="MarR"/>
    <property type="match status" value="1"/>
</dbReference>
<dbReference type="PRINTS" id="PR00598">
    <property type="entry name" value="HTHMARR"/>
</dbReference>
<gene>
    <name evidence="2" type="ORF">A3K89_13255</name>
</gene>
<dbReference type="GO" id="GO:0003700">
    <property type="term" value="F:DNA-binding transcription factor activity"/>
    <property type="evidence" value="ECO:0007669"/>
    <property type="project" value="InterPro"/>
</dbReference>
<protein>
    <recommendedName>
        <fullName evidence="1">HTH marR-type domain-containing protein</fullName>
    </recommendedName>
</protein>
<dbReference type="CDD" id="cd00090">
    <property type="entry name" value="HTH_ARSR"/>
    <property type="match status" value="1"/>
</dbReference>
<dbReference type="PANTHER" id="PTHR33164">
    <property type="entry name" value="TRANSCRIPTIONAL REGULATOR, MARR FAMILY"/>
    <property type="match status" value="1"/>
</dbReference>
<dbReference type="RefSeq" id="WP_068431746.1">
    <property type="nucleotide sequence ID" value="NZ_LVHI01000040.1"/>
</dbReference>
<dbReference type="InterPro" id="IPR036390">
    <property type="entry name" value="WH_DNA-bd_sf"/>
</dbReference>
<keyword evidence="3" id="KW-1185">Reference proteome</keyword>
<sequence length="133" mass="14570">MSTEDVWRDMRTLMFDVADPHGAVVAATGVSFFRCKLMRRLQAGPMSAGALAELLGSDPAYVSITLRDLEARGFLVRTQDPEDRRRRFVELTDEGRDIAARADRALATPPESFSALSDDDLASLGRILATLLG</sequence>
<reference evidence="2 3" key="1">
    <citation type="submission" date="2016-03" db="EMBL/GenBank/DDBJ databases">
        <title>Genome sequence of Rhodococcus kyotonensis KB10.</title>
        <authorList>
            <person name="Jeong H."/>
            <person name="Hong C.E."/>
            <person name="Jo S.H."/>
            <person name="Park J.M."/>
        </authorList>
    </citation>
    <scope>NUCLEOTIDE SEQUENCE [LARGE SCALE GENOMIC DNA]</scope>
    <source>
        <strain evidence="2 3">KB10</strain>
    </source>
</reference>
<dbReference type="InterPro" id="IPR011991">
    <property type="entry name" value="ArsR-like_HTH"/>
</dbReference>
<comment type="caution">
    <text evidence="2">The sequence shown here is derived from an EMBL/GenBank/DDBJ whole genome shotgun (WGS) entry which is preliminary data.</text>
</comment>
<dbReference type="PANTHER" id="PTHR33164:SF43">
    <property type="entry name" value="HTH-TYPE TRANSCRIPTIONAL REPRESSOR YETL"/>
    <property type="match status" value="1"/>
</dbReference>
<dbReference type="Gene3D" id="1.10.10.10">
    <property type="entry name" value="Winged helix-like DNA-binding domain superfamily/Winged helix DNA-binding domain"/>
    <property type="match status" value="1"/>
</dbReference>
<dbReference type="SMART" id="SM00347">
    <property type="entry name" value="HTH_MARR"/>
    <property type="match status" value="1"/>
</dbReference>
<dbReference type="GO" id="GO:0006950">
    <property type="term" value="P:response to stress"/>
    <property type="evidence" value="ECO:0007669"/>
    <property type="project" value="TreeGrafter"/>
</dbReference>